<protein>
    <submittedName>
        <fullName evidence="1">Uncharacterized protein</fullName>
    </submittedName>
</protein>
<reference evidence="1" key="1">
    <citation type="journal article" date="2022" name="bioRxiv">
        <title>Sequencing and chromosome-scale assembly of the giantPleurodeles waltlgenome.</title>
        <authorList>
            <person name="Brown T."/>
            <person name="Elewa A."/>
            <person name="Iarovenko S."/>
            <person name="Subramanian E."/>
            <person name="Araus A.J."/>
            <person name="Petzold A."/>
            <person name="Susuki M."/>
            <person name="Suzuki K.-i.T."/>
            <person name="Hayashi T."/>
            <person name="Toyoda A."/>
            <person name="Oliveira C."/>
            <person name="Osipova E."/>
            <person name="Leigh N.D."/>
            <person name="Simon A."/>
            <person name="Yun M.H."/>
        </authorList>
    </citation>
    <scope>NUCLEOTIDE SEQUENCE</scope>
    <source>
        <strain evidence="1">20211129_DDA</strain>
        <tissue evidence="1">Liver</tissue>
    </source>
</reference>
<dbReference type="AlphaFoldDB" id="A0AAV7PXC4"/>
<sequence length="174" mass="18397">MSPQVSQSPRRSPGGRRCYSSVLGCRGHLPLSPPWEAMLLSPGLVPLVDNASPGMHPVRQRPIGAPQSPIRFHGLPPQQSSAAPRRVPVCTLLIDRLLVPHLDFGLVGSPASPYLMGQCMSVMAAAPGRSAPPPVSSWLVRRPASDPHGSASPFLVPVSGYSAGYSLSQCLQLL</sequence>
<gene>
    <name evidence="1" type="ORF">NDU88_009476</name>
</gene>
<organism evidence="1 2">
    <name type="scientific">Pleurodeles waltl</name>
    <name type="common">Iberian ribbed newt</name>
    <dbReference type="NCBI Taxonomy" id="8319"/>
    <lineage>
        <taxon>Eukaryota</taxon>
        <taxon>Metazoa</taxon>
        <taxon>Chordata</taxon>
        <taxon>Craniata</taxon>
        <taxon>Vertebrata</taxon>
        <taxon>Euteleostomi</taxon>
        <taxon>Amphibia</taxon>
        <taxon>Batrachia</taxon>
        <taxon>Caudata</taxon>
        <taxon>Salamandroidea</taxon>
        <taxon>Salamandridae</taxon>
        <taxon>Pleurodelinae</taxon>
        <taxon>Pleurodeles</taxon>
    </lineage>
</organism>
<dbReference type="Proteomes" id="UP001066276">
    <property type="component" value="Chromosome 7"/>
</dbReference>
<keyword evidence="2" id="KW-1185">Reference proteome</keyword>
<comment type="caution">
    <text evidence="1">The sequence shown here is derived from an EMBL/GenBank/DDBJ whole genome shotgun (WGS) entry which is preliminary data.</text>
</comment>
<proteinExistence type="predicted"/>
<evidence type="ECO:0000313" key="1">
    <source>
        <dbReference type="EMBL" id="KAJ1131133.1"/>
    </source>
</evidence>
<dbReference type="EMBL" id="JANPWB010000011">
    <property type="protein sequence ID" value="KAJ1131133.1"/>
    <property type="molecule type" value="Genomic_DNA"/>
</dbReference>
<evidence type="ECO:0000313" key="2">
    <source>
        <dbReference type="Proteomes" id="UP001066276"/>
    </source>
</evidence>
<accession>A0AAV7PXC4</accession>
<name>A0AAV7PXC4_PLEWA</name>